<comment type="caution">
    <text evidence="2">The sequence shown here is derived from an EMBL/GenBank/DDBJ whole genome shotgun (WGS) entry which is preliminary data.</text>
</comment>
<feature type="compositionally biased region" description="Polar residues" evidence="1">
    <location>
        <begin position="81"/>
        <end position="91"/>
    </location>
</feature>
<accession>A0ABR0B7W4</accession>
<evidence type="ECO:0000256" key="1">
    <source>
        <dbReference type="SAM" id="MobiDB-lite"/>
    </source>
</evidence>
<feature type="region of interest" description="Disordered" evidence="1">
    <location>
        <begin position="81"/>
        <end position="100"/>
    </location>
</feature>
<proteinExistence type="predicted"/>
<dbReference type="EMBL" id="JAOYFB010000040">
    <property type="protein sequence ID" value="KAK4037773.1"/>
    <property type="molecule type" value="Genomic_DNA"/>
</dbReference>
<keyword evidence="3" id="KW-1185">Reference proteome</keyword>
<protein>
    <submittedName>
        <fullName evidence="2">Uncharacterized protein</fullName>
    </submittedName>
</protein>
<evidence type="ECO:0000313" key="2">
    <source>
        <dbReference type="EMBL" id="KAK4037773.1"/>
    </source>
</evidence>
<reference evidence="2 3" key="1">
    <citation type="journal article" date="2023" name="Nucleic Acids Res.">
        <title>The hologenome of Daphnia magna reveals possible DNA methylation and microbiome-mediated evolution of the host genome.</title>
        <authorList>
            <person name="Chaturvedi A."/>
            <person name="Li X."/>
            <person name="Dhandapani V."/>
            <person name="Marshall H."/>
            <person name="Kissane S."/>
            <person name="Cuenca-Cambronero M."/>
            <person name="Asole G."/>
            <person name="Calvet F."/>
            <person name="Ruiz-Romero M."/>
            <person name="Marangio P."/>
            <person name="Guigo R."/>
            <person name="Rago D."/>
            <person name="Mirbahai L."/>
            <person name="Eastwood N."/>
            <person name="Colbourne J.K."/>
            <person name="Zhou J."/>
            <person name="Mallon E."/>
            <person name="Orsini L."/>
        </authorList>
    </citation>
    <scope>NUCLEOTIDE SEQUENCE [LARGE SCALE GENOMIC DNA]</scope>
    <source>
        <strain evidence="2">LRV0_1</strain>
    </source>
</reference>
<dbReference type="Proteomes" id="UP001234178">
    <property type="component" value="Unassembled WGS sequence"/>
</dbReference>
<evidence type="ECO:0000313" key="3">
    <source>
        <dbReference type="Proteomes" id="UP001234178"/>
    </source>
</evidence>
<gene>
    <name evidence="2" type="ORF">OUZ56_029802</name>
</gene>
<organism evidence="2 3">
    <name type="scientific">Daphnia magna</name>
    <dbReference type="NCBI Taxonomy" id="35525"/>
    <lineage>
        <taxon>Eukaryota</taxon>
        <taxon>Metazoa</taxon>
        <taxon>Ecdysozoa</taxon>
        <taxon>Arthropoda</taxon>
        <taxon>Crustacea</taxon>
        <taxon>Branchiopoda</taxon>
        <taxon>Diplostraca</taxon>
        <taxon>Cladocera</taxon>
        <taxon>Anomopoda</taxon>
        <taxon>Daphniidae</taxon>
        <taxon>Daphnia</taxon>
    </lineage>
</organism>
<sequence>MGIEHSPPGGRTAGWKVFHLEGTWAKLPHDLEGTDVALGELPAQPLFHLLPPHRHEIAWFVFFRFSVFCIVMWSLRVSGSLSSGQGKSVSTGRRAGKPNMTSNGENFVAVWTSVLIAKTELWRPSSQLSFLSTNATSLSIMTEFCRSTKPLVCGRSVVASVCIIPSDESVSRQAAEVKAEPWSDTM</sequence>
<name>A0ABR0B7W4_9CRUS</name>